<dbReference type="KEGG" id="mgot:MgSA37_03579"/>
<evidence type="ECO:0000313" key="2">
    <source>
        <dbReference type="Proteomes" id="UP000218263"/>
    </source>
</evidence>
<dbReference type="PANTHER" id="PTHR12526:SF637">
    <property type="entry name" value="GLYCOSYLTRANSFERASE EPSF-RELATED"/>
    <property type="match status" value="1"/>
</dbReference>
<name>A0A0X8X468_9SPHI</name>
<organism evidence="1 2">
    <name type="scientific">Mucilaginibacter gotjawali</name>
    <dbReference type="NCBI Taxonomy" id="1550579"/>
    <lineage>
        <taxon>Bacteria</taxon>
        <taxon>Pseudomonadati</taxon>
        <taxon>Bacteroidota</taxon>
        <taxon>Sphingobacteriia</taxon>
        <taxon>Sphingobacteriales</taxon>
        <taxon>Sphingobacteriaceae</taxon>
        <taxon>Mucilaginibacter</taxon>
    </lineage>
</organism>
<keyword evidence="1" id="KW-0808">Transferase</keyword>
<keyword evidence="2" id="KW-1185">Reference proteome</keyword>
<dbReference type="Gene3D" id="3.40.50.2000">
    <property type="entry name" value="Glycogen Phosphorylase B"/>
    <property type="match status" value="2"/>
</dbReference>
<proteinExistence type="predicted"/>
<dbReference type="SUPFAM" id="SSF53756">
    <property type="entry name" value="UDP-Glycosyltransferase/glycogen phosphorylase"/>
    <property type="match status" value="1"/>
</dbReference>
<evidence type="ECO:0000313" key="1">
    <source>
        <dbReference type="EMBL" id="BAU55395.1"/>
    </source>
</evidence>
<dbReference type="AlphaFoldDB" id="A0A0X8X468"/>
<gene>
    <name evidence="1" type="primary">kanE_3</name>
    <name evidence="1" type="ORF">MgSA37_03579</name>
</gene>
<dbReference type="EMBL" id="AP017313">
    <property type="protein sequence ID" value="BAU55395.1"/>
    <property type="molecule type" value="Genomic_DNA"/>
</dbReference>
<protein>
    <submittedName>
        <fullName evidence="1">Alpha-D-kanosaminyltransferase</fullName>
        <ecNumber evidence="1">2.4.1.301</ecNumber>
    </submittedName>
</protein>
<dbReference type="EC" id="2.4.1.301" evidence="1"/>
<reference evidence="1 2" key="1">
    <citation type="submission" date="2015-12" db="EMBL/GenBank/DDBJ databases">
        <title>Genome sequence of Mucilaginibacter gotjawali.</title>
        <authorList>
            <person name="Lee J.S."/>
            <person name="Lee K.C."/>
            <person name="Kim K.K."/>
            <person name="Lee B.W."/>
        </authorList>
    </citation>
    <scope>NUCLEOTIDE SEQUENCE [LARGE SCALE GENOMIC DNA]</scope>
    <source>
        <strain evidence="1 2">SA3-7</strain>
    </source>
</reference>
<dbReference type="PANTHER" id="PTHR12526">
    <property type="entry name" value="GLYCOSYLTRANSFERASE"/>
    <property type="match status" value="1"/>
</dbReference>
<dbReference type="CDD" id="cd03801">
    <property type="entry name" value="GT4_PimA-like"/>
    <property type="match status" value="1"/>
</dbReference>
<keyword evidence="1" id="KW-0328">Glycosyltransferase</keyword>
<sequence>MLFFMSNTKNKILFFCTFPPPNTGQTIGTKLTFECVNECIGTADKINIVDKNRLSRKSGDFSLSHLIKLLGHIFSLFTKTISNNYETVYVVFGSTKFSLIRDVFYTFIIKTFSKAKLIAQLHSGNYGDNFQNGLSKRIFPWLLSRVDVLIFSSPMLNRIGDKIPASRTAYLPNMISSDIICTDEEIKEKMERKSRKSHFDIFYISNMIAEKGYSDLVKAAELFKKTDPENDFTVHLVGGWPSQKIRADFESELVTGNMENNVKIYGSVVDRKMLKDFFLLADVFVLPTYYPIEAQPYSIIEALNAATPVISTYHASIPDLIQNDSNGFLVQPKDTVAIAAALQKLTDREKWMKTAVTARESYKSNYDQPVIIPKIKHIFLGSAPY</sequence>
<dbReference type="Proteomes" id="UP000218263">
    <property type="component" value="Chromosome"/>
</dbReference>
<dbReference type="GO" id="GO:0016757">
    <property type="term" value="F:glycosyltransferase activity"/>
    <property type="evidence" value="ECO:0007669"/>
    <property type="project" value="UniProtKB-KW"/>
</dbReference>
<accession>A0A0X8X468</accession>
<dbReference type="Pfam" id="PF13692">
    <property type="entry name" value="Glyco_trans_1_4"/>
    <property type="match status" value="1"/>
</dbReference>